<dbReference type="AlphaFoldDB" id="A0A8J2SRN1"/>
<evidence type="ECO:0000256" key="1">
    <source>
        <dbReference type="SAM" id="MobiDB-lite"/>
    </source>
</evidence>
<gene>
    <name evidence="2" type="ORF">PECAL_5P01380</name>
</gene>
<dbReference type="Proteomes" id="UP000789595">
    <property type="component" value="Unassembled WGS sequence"/>
</dbReference>
<evidence type="ECO:0000313" key="3">
    <source>
        <dbReference type="Proteomes" id="UP000789595"/>
    </source>
</evidence>
<feature type="compositionally biased region" description="Acidic residues" evidence="1">
    <location>
        <begin position="102"/>
        <end position="130"/>
    </location>
</feature>
<comment type="caution">
    <text evidence="2">The sequence shown here is derived from an EMBL/GenBank/DDBJ whole genome shotgun (WGS) entry which is preliminary data.</text>
</comment>
<evidence type="ECO:0000313" key="2">
    <source>
        <dbReference type="EMBL" id="CAH0375605.1"/>
    </source>
</evidence>
<keyword evidence="3" id="KW-1185">Reference proteome</keyword>
<feature type="compositionally biased region" description="Basic and acidic residues" evidence="1">
    <location>
        <begin position="81"/>
        <end position="101"/>
    </location>
</feature>
<protein>
    <submittedName>
        <fullName evidence="2">Uncharacterized protein</fullName>
    </submittedName>
</protein>
<dbReference type="EMBL" id="CAKKNE010000005">
    <property type="protein sequence ID" value="CAH0375605.1"/>
    <property type="molecule type" value="Genomic_DNA"/>
</dbReference>
<proteinExistence type="predicted"/>
<organism evidence="2 3">
    <name type="scientific">Pelagomonas calceolata</name>
    <dbReference type="NCBI Taxonomy" id="35677"/>
    <lineage>
        <taxon>Eukaryota</taxon>
        <taxon>Sar</taxon>
        <taxon>Stramenopiles</taxon>
        <taxon>Ochrophyta</taxon>
        <taxon>Pelagophyceae</taxon>
        <taxon>Pelagomonadales</taxon>
        <taxon>Pelagomonadaceae</taxon>
        <taxon>Pelagomonas</taxon>
    </lineage>
</organism>
<accession>A0A8J2SRN1</accession>
<sequence>MGGVTGPVYGDKLKGISEEKADAVQHALDLCKAPRLAYGYVDQVAYNDRFVPAFMARLGLKDAKEVPGTVGADLAHRTHLAKKEEETLNARHETYQNKKDESDEEESGSSDDEDEESDGFAGSDSDDDDAAATTKVTAVVPCAPLRRRLRNVPKSEDDLLAEKLAPVHDALRKADLALQKAVRDKCATQEALRIIEVWPTACSKSRITATLECCADLDFDHRSTYTQNAHVAPAIRDGTYVTHRGRGGPFALCLDFRDRASTWALGGHDDMDAVRSSLGLKLVSSTAVVTTEGTLEDFRHARFESTGEIPGGLSALMEDCEVLCAKMRDASSEAAGGEVWLIGGLQLERLGRKGASEGTTRFNIVQYSRCAGCMNSLQKLKLDYLESQGLKALHHASLKAALLGHIQQLGTTTFDECVEKCPTIDDFWHIPCITSFDMNHQLLAWMTKKYGPDKSFAWVGHRDSDWVEPECQAFQDAQFKGDMVKRNGCAFEGDLSKPECSGSDFDGADGCAVLVNAQTDTGAAALNLPGGSVTSYEQLHGNWIKSTDCESAGLPDDQNEVNCICQKIM</sequence>
<reference evidence="2" key="1">
    <citation type="submission" date="2021-11" db="EMBL/GenBank/DDBJ databases">
        <authorList>
            <consortium name="Genoscope - CEA"/>
            <person name="William W."/>
        </authorList>
    </citation>
    <scope>NUCLEOTIDE SEQUENCE</scope>
</reference>
<name>A0A8J2SRN1_9STRA</name>
<feature type="region of interest" description="Disordered" evidence="1">
    <location>
        <begin position="81"/>
        <end position="132"/>
    </location>
</feature>